<dbReference type="Proteomes" id="UP001281656">
    <property type="component" value="Unassembled WGS sequence"/>
</dbReference>
<name>A0ABU4JY49_9CLOT</name>
<evidence type="ECO:0000313" key="2">
    <source>
        <dbReference type="Proteomes" id="UP001281656"/>
    </source>
</evidence>
<gene>
    <name evidence="1" type="ORF">P8V03_18020</name>
</gene>
<evidence type="ECO:0000313" key="1">
    <source>
        <dbReference type="EMBL" id="MDW8803037.1"/>
    </source>
</evidence>
<accession>A0ABU4JY49</accession>
<comment type="caution">
    <text evidence="1">The sequence shown here is derived from an EMBL/GenBank/DDBJ whole genome shotgun (WGS) entry which is preliminary data.</text>
</comment>
<protein>
    <submittedName>
        <fullName evidence="1">Uncharacterized protein</fullName>
    </submittedName>
</protein>
<reference evidence="1 2" key="1">
    <citation type="submission" date="2023-04" db="EMBL/GenBank/DDBJ databases">
        <title>Clostridium tannerae sp. nov., isolated from the fecal material of an alpaca.</title>
        <authorList>
            <person name="Miller S."/>
            <person name="Hendry M."/>
            <person name="King J."/>
            <person name="Sankaranarayanan K."/>
            <person name="Lawson P.A."/>
        </authorList>
    </citation>
    <scope>NUCLEOTIDE SEQUENCE [LARGE SCALE GENOMIC DNA]</scope>
    <source>
        <strain evidence="1 2">A1-XYC3</strain>
    </source>
</reference>
<keyword evidence="2" id="KW-1185">Reference proteome</keyword>
<dbReference type="RefSeq" id="WP_318799233.1">
    <property type="nucleotide sequence ID" value="NZ_JARUJP010000037.1"/>
</dbReference>
<sequence>MNLYEQKIIKFSMSERITESPVIASLNDAYKSAEKLTKYYFALRQRILILLKSIILSTAYHVKAATETMLL</sequence>
<organism evidence="1 2">
    <name type="scientific">Clostridium tanneri</name>
    <dbReference type="NCBI Taxonomy" id="3037988"/>
    <lineage>
        <taxon>Bacteria</taxon>
        <taxon>Bacillati</taxon>
        <taxon>Bacillota</taxon>
        <taxon>Clostridia</taxon>
        <taxon>Eubacteriales</taxon>
        <taxon>Clostridiaceae</taxon>
        <taxon>Clostridium</taxon>
    </lineage>
</organism>
<proteinExistence type="predicted"/>
<dbReference type="EMBL" id="JARUJP010000037">
    <property type="protein sequence ID" value="MDW8803037.1"/>
    <property type="molecule type" value="Genomic_DNA"/>
</dbReference>